<reference evidence="1" key="1">
    <citation type="submission" date="2019-11" db="EMBL/GenBank/DDBJ databases">
        <title>Nori genome reveals adaptations in red seaweeds to the harsh intertidal environment.</title>
        <authorList>
            <person name="Wang D."/>
            <person name="Mao Y."/>
        </authorList>
    </citation>
    <scope>NUCLEOTIDE SEQUENCE</scope>
    <source>
        <tissue evidence="1">Gametophyte</tissue>
    </source>
</reference>
<keyword evidence="2" id="KW-1185">Reference proteome</keyword>
<accession>A0ACC3BUS0</accession>
<dbReference type="Proteomes" id="UP000798662">
    <property type="component" value="Chromosome 1"/>
</dbReference>
<evidence type="ECO:0000313" key="1">
    <source>
        <dbReference type="EMBL" id="KAK1861647.1"/>
    </source>
</evidence>
<sequence length="465" mass="45446">MAPAPRGCPRPWRVLVATVVALVAVGVAGGGGRVAAPRRRPSGGTAGGCGGGGSCGWCTRSVCRAVVGMPHRSLDPFGSGGPTTVTVPLHLVWPARLGCRAPAAASPPVPLVIFLAAALATPRDTASLRTALGRHAVVAAPSYAARNFSGGEPAAGPPGGPPAGGDPTGARLLVRFLENVAAKGGRNGCPPRGVLPSAALINSVLAVLARPPTARGGGACVAAAAAAAAAADPARLVLAGHSMGAAIVLTAAAGGCAGPAVAALTPLISRILCEGYTPPTPPVRGVLAYAAGPPAAGGRAPLPPGVWALAMDGDTDAAVANLASVAAGYAPADSPSQPPAVLLTAGLGRAGHFAPLDYEPGVSTPAGAPRCTSDNAGDGAFVTTRGEAAVARRRFAATVAAATDAAPEDASAGALGVMTVVTAALARRSPRAVAPSLQEIYPRYRGFLAARNRGFFRLLRGLGAG</sequence>
<protein>
    <submittedName>
        <fullName evidence="1">Uncharacterized protein</fullName>
    </submittedName>
</protein>
<comment type="caution">
    <text evidence="1">The sequence shown here is derived from an EMBL/GenBank/DDBJ whole genome shotgun (WGS) entry which is preliminary data.</text>
</comment>
<gene>
    <name evidence="1" type="ORF">I4F81_004228</name>
</gene>
<organism evidence="1 2">
    <name type="scientific">Pyropia yezoensis</name>
    <name type="common">Susabi-nori</name>
    <name type="synonym">Porphyra yezoensis</name>
    <dbReference type="NCBI Taxonomy" id="2788"/>
    <lineage>
        <taxon>Eukaryota</taxon>
        <taxon>Rhodophyta</taxon>
        <taxon>Bangiophyceae</taxon>
        <taxon>Bangiales</taxon>
        <taxon>Bangiaceae</taxon>
        <taxon>Pyropia</taxon>
    </lineage>
</organism>
<name>A0ACC3BUS0_PYRYE</name>
<evidence type="ECO:0000313" key="2">
    <source>
        <dbReference type="Proteomes" id="UP000798662"/>
    </source>
</evidence>
<proteinExistence type="predicted"/>
<dbReference type="EMBL" id="CM020618">
    <property type="protein sequence ID" value="KAK1861647.1"/>
    <property type="molecule type" value="Genomic_DNA"/>
</dbReference>